<dbReference type="InterPro" id="IPR014729">
    <property type="entry name" value="Rossmann-like_a/b/a_fold"/>
</dbReference>
<dbReference type="SUPFAM" id="SSF52425">
    <property type="entry name" value="Cryptochrome/photolyase, N-terminal domain"/>
    <property type="match status" value="1"/>
</dbReference>
<dbReference type="InterPro" id="IPR002081">
    <property type="entry name" value="Cryptochrome/DNA_photolyase_1"/>
</dbReference>
<dbReference type="InterPro" id="IPR005101">
    <property type="entry name" value="Cryptochr/Photolyase_FAD-bd"/>
</dbReference>
<dbReference type="FunFam" id="1.10.579.10:FF:000003">
    <property type="entry name" value="Deoxyribodipyrimidine photo-lyase"/>
    <property type="match status" value="1"/>
</dbReference>
<dbReference type="Pfam" id="PF00875">
    <property type="entry name" value="DNA_photolyase"/>
    <property type="match status" value="1"/>
</dbReference>
<comment type="cofactor">
    <cofactor evidence="1">
        <name>(6R)-5,10-methylene-5,6,7,8-tetrahydrofolate</name>
        <dbReference type="ChEBI" id="CHEBI:15636"/>
    </cofactor>
</comment>
<dbReference type="GO" id="GO:0003677">
    <property type="term" value="F:DNA binding"/>
    <property type="evidence" value="ECO:0007669"/>
    <property type="project" value="TreeGrafter"/>
</dbReference>
<dbReference type="InterPro" id="IPR006050">
    <property type="entry name" value="DNA_photolyase_N"/>
</dbReference>
<dbReference type="SUPFAM" id="SSF48173">
    <property type="entry name" value="Cryptochrome/photolyase FAD-binding domain"/>
    <property type="match status" value="1"/>
</dbReference>
<dbReference type="PROSITE" id="PS51645">
    <property type="entry name" value="PHR_CRY_ALPHA_BETA"/>
    <property type="match status" value="1"/>
</dbReference>
<dbReference type="Gene3D" id="3.40.50.620">
    <property type="entry name" value="HUPs"/>
    <property type="match status" value="1"/>
</dbReference>
<dbReference type="RefSeq" id="WP_088750006.1">
    <property type="nucleotide sequence ID" value="NZ_NJGU01000001.1"/>
</dbReference>
<comment type="similarity">
    <text evidence="10">Belongs to the DNA photolyase family.</text>
</comment>
<dbReference type="Pfam" id="PF03441">
    <property type="entry name" value="FAD_binding_7"/>
    <property type="match status" value="1"/>
</dbReference>
<comment type="catalytic activity">
    <reaction evidence="7">
        <text>cyclobutadipyrimidine (in DNA) = 2 pyrimidine residues (in DNA).</text>
        <dbReference type="EC" id="4.1.99.3"/>
    </reaction>
</comment>
<dbReference type="Gene3D" id="1.25.40.80">
    <property type="match status" value="1"/>
</dbReference>
<feature type="binding site" evidence="8">
    <location>
        <position position="286"/>
    </location>
    <ligand>
        <name>FAD</name>
        <dbReference type="ChEBI" id="CHEBI:57692"/>
    </ligand>
</feature>
<reference evidence="12 13" key="1">
    <citation type="submission" date="2017-06" db="EMBL/GenBank/DDBJ databases">
        <title>Herbaspirillum phytohormonus sp. nov., isolated from the root nodule of Robinia pseudoacacia in lead-zinc mine.</title>
        <authorList>
            <person name="Fan M."/>
            <person name="Lin Y."/>
        </authorList>
    </citation>
    <scope>NUCLEOTIDE SEQUENCE [LARGE SCALE GENOMIC DNA]</scope>
    <source>
        <strain evidence="12 13">HZ10</strain>
    </source>
</reference>
<evidence type="ECO:0000256" key="6">
    <source>
        <dbReference type="ARBA" id="ARBA00022991"/>
    </source>
</evidence>
<evidence type="ECO:0000313" key="13">
    <source>
        <dbReference type="Proteomes" id="UP000197596"/>
    </source>
</evidence>
<dbReference type="InterPro" id="IPR036155">
    <property type="entry name" value="Crypto/Photolyase_N_sf"/>
</dbReference>
<dbReference type="PRINTS" id="PR00147">
    <property type="entry name" value="DNAPHOTLYASE"/>
</dbReference>
<feature type="binding site" evidence="8">
    <location>
        <begin position="289"/>
        <end position="296"/>
    </location>
    <ligand>
        <name>FAD</name>
        <dbReference type="ChEBI" id="CHEBI:57692"/>
    </ligand>
</feature>
<dbReference type="EC" id="4.1.99.3" evidence="2"/>
<sequence length="502" mass="56241">MPHFDKSLVWFRRDLRSTDHAALYYALSQSRQVWCAFVFDTDILDALKQQGVRRDRRIDFILDSVAELDAALRAAGGGLIVLHDAAARAIPALAAELGVQAVFANADYEPDAVARDHAVAQTLQDHATLFLSCKDQVIFEKDEVLTQSARPFSVFTPYKNAWMAKLAAAGGDFYLKAYPVDKYHASLARPPAQQHRAPPTLEQLGFEKSNLHELKIPTGMSGADTLLDDFLSRIGAYGSARDYPAVKGPSYLSVHLRFGTVSIRSLARTAMQAMHSGHGGAGAATWLSELTWRDFYFMILHHHPRVAGQAFKPEYDAIKWEDDQQAQADFAAWCEGRTGYPLVDAAMLQINQTGYMHNRLRMVVASFLTKDLGIDWRWGEKYFAIHLNDFDLSANNGGWQWAASSGCDAQPYFRIFNPVTQSEKFDPDGKFIRRYLPQLARLPAKRIHAPWTATPEELRQAGVALDDNYPRPIVDHAQARARTLERYAVVKKADKGEAPEDD</sequence>
<dbReference type="PANTHER" id="PTHR11455:SF9">
    <property type="entry name" value="CRYPTOCHROME CIRCADIAN CLOCK 5 ISOFORM X1"/>
    <property type="match status" value="1"/>
</dbReference>
<protein>
    <recommendedName>
        <fullName evidence="3">Deoxyribodipyrimidine photo-lyase</fullName>
        <ecNumber evidence="2">4.1.99.3</ecNumber>
    </recommendedName>
</protein>
<gene>
    <name evidence="12" type="ORF">CEJ42_03325</name>
</gene>
<dbReference type="Proteomes" id="UP000197596">
    <property type="component" value="Unassembled WGS sequence"/>
</dbReference>
<evidence type="ECO:0000256" key="7">
    <source>
        <dbReference type="ARBA" id="ARBA00033999"/>
    </source>
</evidence>
<keyword evidence="5 8" id="KW-0274">FAD</keyword>
<dbReference type="Gene3D" id="1.10.579.10">
    <property type="entry name" value="DNA Cyclobutane Dipyrimidine Photolyase, subunit A, domain 3"/>
    <property type="match status" value="1"/>
</dbReference>
<dbReference type="AlphaFoldDB" id="A0A246WVN4"/>
<keyword evidence="12" id="KW-0456">Lyase</keyword>
<dbReference type="EMBL" id="NJGU01000001">
    <property type="protein sequence ID" value="OWY31103.1"/>
    <property type="molecule type" value="Genomic_DNA"/>
</dbReference>
<dbReference type="PANTHER" id="PTHR11455">
    <property type="entry name" value="CRYPTOCHROME"/>
    <property type="match status" value="1"/>
</dbReference>
<evidence type="ECO:0000256" key="10">
    <source>
        <dbReference type="RuleBase" id="RU004182"/>
    </source>
</evidence>
<keyword evidence="6 10" id="KW-0157">Chromophore</keyword>
<dbReference type="GO" id="GO:0003904">
    <property type="term" value="F:deoxyribodipyrimidine photo-lyase activity"/>
    <property type="evidence" value="ECO:0007669"/>
    <property type="project" value="UniProtKB-EC"/>
</dbReference>
<evidence type="ECO:0000313" key="12">
    <source>
        <dbReference type="EMBL" id="OWY31103.1"/>
    </source>
</evidence>
<dbReference type="GO" id="GO:0009416">
    <property type="term" value="P:response to light stimulus"/>
    <property type="evidence" value="ECO:0007669"/>
    <property type="project" value="TreeGrafter"/>
</dbReference>
<feature type="site" description="Electron transfer via tryptophanyl radical" evidence="9">
    <location>
        <position position="399"/>
    </location>
</feature>
<feature type="domain" description="Photolyase/cryptochrome alpha/beta" evidence="11">
    <location>
        <begin position="5"/>
        <end position="138"/>
    </location>
</feature>
<evidence type="ECO:0000256" key="4">
    <source>
        <dbReference type="ARBA" id="ARBA00022630"/>
    </source>
</evidence>
<comment type="caution">
    <text evidence="12">The sequence shown here is derived from an EMBL/GenBank/DDBJ whole genome shotgun (WGS) entry which is preliminary data.</text>
</comment>
<feature type="site" description="Electron transfer via tryptophanyl radical" evidence="9">
    <location>
        <position position="320"/>
    </location>
</feature>
<evidence type="ECO:0000256" key="5">
    <source>
        <dbReference type="ARBA" id="ARBA00022827"/>
    </source>
</evidence>
<evidence type="ECO:0000256" key="3">
    <source>
        <dbReference type="ARBA" id="ARBA00014046"/>
    </source>
</evidence>
<comment type="cofactor">
    <cofactor evidence="8">
        <name>FAD</name>
        <dbReference type="ChEBI" id="CHEBI:57692"/>
    </cofactor>
    <text evidence="8">Binds 1 FAD per subunit.</text>
</comment>
<feature type="binding site" evidence="8">
    <location>
        <position position="237"/>
    </location>
    <ligand>
        <name>FAD</name>
        <dbReference type="ChEBI" id="CHEBI:57692"/>
    </ligand>
</feature>
<evidence type="ECO:0000256" key="2">
    <source>
        <dbReference type="ARBA" id="ARBA00013149"/>
    </source>
</evidence>
<feature type="site" description="Electron transfer via tryptophanyl radical" evidence="9">
    <location>
        <position position="376"/>
    </location>
</feature>
<dbReference type="InterPro" id="IPR018394">
    <property type="entry name" value="DNA_photolyase_1_CS_C"/>
</dbReference>
<dbReference type="GO" id="GO:0000719">
    <property type="term" value="P:photoreactive repair"/>
    <property type="evidence" value="ECO:0007669"/>
    <property type="project" value="UniProtKB-ARBA"/>
</dbReference>
<keyword evidence="4 8" id="KW-0285">Flavoprotein</keyword>
<dbReference type="PROSITE" id="PS00691">
    <property type="entry name" value="DNA_PHOTOLYASES_1_2"/>
    <property type="match status" value="1"/>
</dbReference>
<evidence type="ECO:0000259" key="11">
    <source>
        <dbReference type="PROSITE" id="PS51645"/>
    </source>
</evidence>
<evidence type="ECO:0000256" key="9">
    <source>
        <dbReference type="PIRSR" id="PIRSR602081-2"/>
    </source>
</evidence>
<dbReference type="GO" id="GO:0071949">
    <property type="term" value="F:FAD binding"/>
    <property type="evidence" value="ECO:0007669"/>
    <property type="project" value="TreeGrafter"/>
</dbReference>
<dbReference type="InterPro" id="IPR036134">
    <property type="entry name" value="Crypto/Photolyase_FAD-like_sf"/>
</dbReference>
<organism evidence="12 13">
    <name type="scientific">Herbaspirillum robiniae</name>
    <dbReference type="NCBI Taxonomy" id="2014887"/>
    <lineage>
        <taxon>Bacteria</taxon>
        <taxon>Pseudomonadati</taxon>
        <taxon>Pseudomonadota</taxon>
        <taxon>Betaproteobacteria</taxon>
        <taxon>Burkholderiales</taxon>
        <taxon>Oxalobacteraceae</taxon>
        <taxon>Herbaspirillum</taxon>
    </lineage>
</organism>
<name>A0A246WVN4_9BURK</name>
<feature type="binding site" evidence="8">
    <location>
        <begin position="389"/>
        <end position="391"/>
    </location>
    <ligand>
        <name>FAD</name>
        <dbReference type="ChEBI" id="CHEBI:57692"/>
    </ligand>
</feature>
<accession>A0A246WVN4</accession>
<proteinExistence type="inferred from homology"/>
<evidence type="ECO:0000256" key="1">
    <source>
        <dbReference type="ARBA" id="ARBA00001932"/>
    </source>
</evidence>
<evidence type="ECO:0000256" key="8">
    <source>
        <dbReference type="PIRSR" id="PIRSR602081-1"/>
    </source>
</evidence>